<dbReference type="Proteomes" id="UP000320806">
    <property type="component" value="Unassembled WGS sequence"/>
</dbReference>
<name>A0A542EBM9_9MICO</name>
<evidence type="ECO:0000259" key="17">
    <source>
        <dbReference type="PROSITE" id="PS50109"/>
    </source>
</evidence>
<dbReference type="PIRSF" id="PIRSF037434">
    <property type="entry name" value="STHK_ChrS"/>
    <property type="match status" value="1"/>
</dbReference>
<feature type="transmembrane region" description="Helical" evidence="16">
    <location>
        <begin position="113"/>
        <end position="131"/>
    </location>
</feature>
<keyword evidence="9" id="KW-0479">Metal-binding</keyword>
<keyword evidence="6" id="KW-0004">4Fe-4S</keyword>
<evidence type="ECO:0000256" key="5">
    <source>
        <dbReference type="ARBA" id="ARBA00017322"/>
    </source>
</evidence>
<evidence type="ECO:0000256" key="14">
    <source>
        <dbReference type="ARBA" id="ARBA00024827"/>
    </source>
</evidence>
<dbReference type="EMBL" id="VFMO01000001">
    <property type="protein sequence ID" value="TQJ12730.1"/>
    <property type="molecule type" value="Genomic_DNA"/>
</dbReference>
<evidence type="ECO:0000256" key="6">
    <source>
        <dbReference type="ARBA" id="ARBA00022485"/>
    </source>
</evidence>
<keyword evidence="7" id="KW-0963">Cytoplasm</keyword>
<comment type="caution">
    <text evidence="18">The sequence shown here is derived from an EMBL/GenBank/DDBJ whole genome shotgun (WGS) entry which is preliminary data.</text>
</comment>
<evidence type="ECO:0000256" key="3">
    <source>
        <dbReference type="ARBA" id="ARBA00004496"/>
    </source>
</evidence>
<evidence type="ECO:0000256" key="8">
    <source>
        <dbReference type="ARBA" id="ARBA00022679"/>
    </source>
</evidence>
<dbReference type="CDD" id="cd16917">
    <property type="entry name" value="HATPase_UhpB-NarQ-NarX-like"/>
    <property type="match status" value="1"/>
</dbReference>
<protein>
    <recommendedName>
        <fullName evidence="5">Oxygen sensor histidine kinase NreB</fullName>
        <ecNumber evidence="4">2.7.13.3</ecNumber>
    </recommendedName>
    <alternativeName>
        <fullName evidence="15">Nitrogen regulation protein B</fullName>
    </alternativeName>
</protein>
<keyword evidence="16" id="KW-0812">Transmembrane</keyword>
<feature type="transmembrane region" description="Helical" evidence="16">
    <location>
        <begin position="76"/>
        <end position="106"/>
    </location>
</feature>
<evidence type="ECO:0000256" key="2">
    <source>
        <dbReference type="ARBA" id="ARBA00001966"/>
    </source>
</evidence>
<proteinExistence type="predicted"/>
<evidence type="ECO:0000256" key="15">
    <source>
        <dbReference type="ARBA" id="ARBA00030800"/>
    </source>
</evidence>
<keyword evidence="11" id="KW-0408">Iron</keyword>
<sequence length="403" mass="42285">MVMPAATAPIAPSPVLRTLQLAVHGLFALLLAVGTVRGAQESSHPIPLVLGCLALGAWYAIGLVTEKRRPSSGVVWFAVLFVGWIALVAVSVELSWVAFALFFIALHLLRVPVALAVIGLATLVVVTAQLARGDGPVVPRILGPCIGALVAIGIASIYRQLRTESAQRRQLNAELLAAQGDLIATHDALAGAQREAGVLQERARLAREVHDTLAQSFSSIVLLSRAGLTGTADESQLRDVLTRIEQAAADGLTDARSVVHALTPTELERAPLSAALQRLIDRQSGPTRLELVVDDQVGSLPTTVEVALLRIAQGALANVRQHADACRAVVTLGGDAHVVRLDVRDDGRGFDPSAPIVPSQSGGYGLNAMRARTEETGGRFAVESAPGEGTTVQVEIPLNGARS</sequence>
<dbReference type="Gene3D" id="3.30.565.10">
    <property type="entry name" value="Histidine kinase-like ATPase, C-terminal domain"/>
    <property type="match status" value="1"/>
</dbReference>
<evidence type="ECO:0000256" key="1">
    <source>
        <dbReference type="ARBA" id="ARBA00000085"/>
    </source>
</evidence>
<evidence type="ECO:0000313" key="18">
    <source>
        <dbReference type="EMBL" id="TQJ12730.1"/>
    </source>
</evidence>
<dbReference type="PANTHER" id="PTHR24421">
    <property type="entry name" value="NITRATE/NITRITE SENSOR PROTEIN NARX-RELATED"/>
    <property type="match status" value="1"/>
</dbReference>
<dbReference type="InterPro" id="IPR017205">
    <property type="entry name" value="Sig_transdc_His_kinase_ChrS"/>
</dbReference>
<evidence type="ECO:0000256" key="12">
    <source>
        <dbReference type="ARBA" id="ARBA00023012"/>
    </source>
</evidence>
<evidence type="ECO:0000256" key="7">
    <source>
        <dbReference type="ARBA" id="ARBA00022490"/>
    </source>
</evidence>
<dbReference type="InterPro" id="IPR003594">
    <property type="entry name" value="HATPase_dom"/>
</dbReference>
<dbReference type="GO" id="GO:0051539">
    <property type="term" value="F:4 iron, 4 sulfur cluster binding"/>
    <property type="evidence" value="ECO:0007669"/>
    <property type="project" value="UniProtKB-KW"/>
</dbReference>
<dbReference type="InterPro" id="IPR005467">
    <property type="entry name" value="His_kinase_dom"/>
</dbReference>
<evidence type="ECO:0000256" key="10">
    <source>
        <dbReference type="ARBA" id="ARBA00022777"/>
    </source>
</evidence>
<dbReference type="EC" id="2.7.13.3" evidence="4"/>
<dbReference type="Pfam" id="PF07730">
    <property type="entry name" value="HisKA_3"/>
    <property type="match status" value="1"/>
</dbReference>
<dbReference type="SUPFAM" id="SSF55874">
    <property type="entry name" value="ATPase domain of HSP90 chaperone/DNA topoisomerase II/histidine kinase"/>
    <property type="match status" value="1"/>
</dbReference>
<dbReference type="AlphaFoldDB" id="A0A542EBM9"/>
<dbReference type="InterPro" id="IPR004358">
    <property type="entry name" value="Sig_transdc_His_kin-like_C"/>
</dbReference>
<dbReference type="InterPro" id="IPR011712">
    <property type="entry name" value="Sig_transdc_His_kin_sub3_dim/P"/>
</dbReference>
<dbReference type="SMART" id="SM00387">
    <property type="entry name" value="HATPase_c"/>
    <property type="match status" value="1"/>
</dbReference>
<keyword evidence="12" id="KW-0902">Two-component regulatory system</keyword>
<reference evidence="18 19" key="1">
    <citation type="submission" date="2019-06" db="EMBL/GenBank/DDBJ databases">
        <title>Sequencing the genomes of 1000 actinobacteria strains.</title>
        <authorList>
            <person name="Klenk H.-P."/>
        </authorList>
    </citation>
    <scope>NUCLEOTIDE SEQUENCE [LARGE SCALE GENOMIC DNA]</scope>
    <source>
        <strain evidence="18 19">DSM 19828</strain>
    </source>
</reference>
<dbReference type="GO" id="GO:0046983">
    <property type="term" value="F:protein dimerization activity"/>
    <property type="evidence" value="ECO:0007669"/>
    <property type="project" value="InterPro"/>
</dbReference>
<evidence type="ECO:0000256" key="9">
    <source>
        <dbReference type="ARBA" id="ARBA00022723"/>
    </source>
</evidence>
<accession>A0A542EBM9</accession>
<feature type="transmembrane region" description="Helical" evidence="16">
    <location>
        <begin position="46"/>
        <end position="64"/>
    </location>
</feature>
<gene>
    <name evidence="18" type="ORF">FB459_0092</name>
</gene>
<evidence type="ECO:0000256" key="16">
    <source>
        <dbReference type="SAM" id="Phobius"/>
    </source>
</evidence>
<keyword evidence="10 18" id="KW-0418">Kinase</keyword>
<comment type="catalytic activity">
    <reaction evidence="1">
        <text>ATP + protein L-histidine = ADP + protein N-phospho-L-histidine.</text>
        <dbReference type="EC" id="2.7.13.3"/>
    </reaction>
</comment>
<dbReference type="PANTHER" id="PTHR24421:SF62">
    <property type="entry name" value="SENSORY TRANSDUCTION HISTIDINE KINASE"/>
    <property type="match status" value="1"/>
</dbReference>
<dbReference type="Pfam" id="PF02518">
    <property type="entry name" value="HATPase_c"/>
    <property type="match status" value="1"/>
</dbReference>
<comment type="cofactor">
    <cofactor evidence="2">
        <name>[4Fe-4S] cluster</name>
        <dbReference type="ChEBI" id="CHEBI:49883"/>
    </cofactor>
</comment>
<evidence type="ECO:0000313" key="19">
    <source>
        <dbReference type="Proteomes" id="UP000320806"/>
    </source>
</evidence>
<evidence type="ECO:0000256" key="11">
    <source>
        <dbReference type="ARBA" id="ARBA00023004"/>
    </source>
</evidence>
<dbReference type="PROSITE" id="PS50109">
    <property type="entry name" value="HIS_KIN"/>
    <property type="match status" value="1"/>
</dbReference>
<keyword evidence="16" id="KW-1133">Transmembrane helix</keyword>
<dbReference type="InterPro" id="IPR050482">
    <property type="entry name" value="Sensor_HK_TwoCompSys"/>
</dbReference>
<keyword evidence="8" id="KW-0808">Transferase</keyword>
<dbReference type="GO" id="GO:0016020">
    <property type="term" value="C:membrane"/>
    <property type="evidence" value="ECO:0007669"/>
    <property type="project" value="InterPro"/>
</dbReference>
<comment type="subcellular location">
    <subcellularLocation>
        <location evidence="3">Cytoplasm</location>
    </subcellularLocation>
</comment>
<keyword evidence="19" id="KW-1185">Reference proteome</keyword>
<keyword evidence="16" id="KW-0472">Membrane</keyword>
<feature type="domain" description="Histidine kinase" evidence="17">
    <location>
        <begin position="204"/>
        <end position="400"/>
    </location>
</feature>
<dbReference type="InterPro" id="IPR036890">
    <property type="entry name" value="HATPase_C_sf"/>
</dbReference>
<comment type="function">
    <text evidence="14">Member of the two-component regulatory system NreB/NreC involved in the control of dissimilatory nitrate/nitrite reduction in response to oxygen. NreB functions as a direct oxygen sensor histidine kinase which is autophosphorylated, in the absence of oxygen, probably at the conserved histidine residue, and transfers its phosphate group probably to a conserved aspartate residue of NreC. NreB/NreC activates the expression of the nitrate (narGHJI) and nitrite (nir) reductase operons, as well as the putative nitrate transporter gene narT.</text>
</comment>
<dbReference type="Gene3D" id="1.20.5.1930">
    <property type="match status" value="1"/>
</dbReference>
<organism evidence="18 19">
    <name type="scientific">Yimella lutea</name>
    <dbReference type="NCBI Taxonomy" id="587872"/>
    <lineage>
        <taxon>Bacteria</taxon>
        <taxon>Bacillati</taxon>
        <taxon>Actinomycetota</taxon>
        <taxon>Actinomycetes</taxon>
        <taxon>Micrococcales</taxon>
        <taxon>Dermacoccaceae</taxon>
        <taxon>Yimella</taxon>
    </lineage>
</organism>
<evidence type="ECO:0000256" key="13">
    <source>
        <dbReference type="ARBA" id="ARBA00023014"/>
    </source>
</evidence>
<dbReference type="GO" id="GO:0000155">
    <property type="term" value="F:phosphorelay sensor kinase activity"/>
    <property type="evidence" value="ECO:0007669"/>
    <property type="project" value="InterPro"/>
</dbReference>
<evidence type="ECO:0000256" key="4">
    <source>
        <dbReference type="ARBA" id="ARBA00012438"/>
    </source>
</evidence>
<feature type="transmembrane region" description="Helical" evidence="16">
    <location>
        <begin position="137"/>
        <end position="158"/>
    </location>
</feature>
<keyword evidence="13" id="KW-0411">Iron-sulfur</keyword>
<feature type="transmembrane region" description="Helical" evidence="16">
    <location>
        <begin position="21"/>
        <end position="39"/>
    </location>
</feature>
<dbReference type="PRINTS" id="PR00344">
    <property type="entry name" value="BCTRLSENSOR"/>
</dbReference>
<dbReference type="GO" id="GO:0005737">
    <property type="term" value="C:cytoplasm"/>
    <property type="evidence" value="ECO:0007669"/>
    <property type="project" value="UniProtKB-SubCell"/>
</dbReference>
<dbReference type="GO" id="GO:0046872">
    <property type="term" value="F:metal ion binding"/>
    <property type="evidence" value="ECO:0007669"/>
    <property type="project" value="UniProtKB-KW"/>
</dbReference>